<gene>
    <name evidence="2" type="ORF">SHM7688_03674</name>
</gene>
<evidence type="ECO:0000313" key="2">
    <source>
        <dbReference type="EMBL" id="CUH54204.1"/>
    </source>
</evidence>
<keyword evidence="3" id="KW-1185">Reference proteome</keyword>
<sequence length="166" mass="18561">MKMFKRLRGVAAVLTFAVAQPVLAETDYGFSNQQTKRTVDTFTYGIEQCATVDVVYRLDCLRQTYSQTVRVISKASVYWEAEVALTRVNRGLYSFVRANMDAEVGRARVNGGRIKAVTEESLPQARAQYMAAVDRAAEEMRSGSSVEARYFEPIAEAILASKELLQ</sequence>
<dbReference type="AlphaFoldDB" id="A0A0N7LSP6"/>
<dbReference type="RefSeq" id="WP_058241352.1">
    <property type="nucleotide sequence ID" value="NZ_CYPW01000040.1"/>
</dbReference>
<accession>A0A0N7LSP6</accession>
<dbReference type="OrthoDB" id="7862024at2"/>
<evidence type="ECO:0000256" key="1">
    <source>
        <dbReference type="SAM" id="SignalP"/>
    </source>
</evidence>
<dbReference type="Proteomes" id="UP000054823">
    <property type="component" value="Unassembled WGS sequence"/>
</dbReference>
<organism evidence="2 3">
    <name type="scientific">Shimia marina</name>
    <dbReference type="NCBI Taxonomy" id="321267"/>
    <lineage>
        <taxon>Bacteria</taxon>
        <taxon>Pseudomonadati</taxon>
        <taxon>Pseudomonadota</taxon>
        <taxon>Alphaproteobacteria</taxon>
        <taxon>Rhodobacterales</taxon>
        <taxon>Roseobacteraceae</taxon>
    </lineage>
</organism>
<name>A0A0N7LSP6_9RHOB</name>
<reference evidence="2 3" key="1">
    <citation type="submission" date="2015-09" db="EMBL/GenBank/DDBJ databases">
        <authorList>
            <consortium name="Swine Surveillance"/>
        </authorList>
    </citation>
    <scope>NUCLEOTIDE SEQUENCE [LARGE SCALE GENOMIC DNA]</scope>
    <source>
        <strain evidence="2 3">CECT 7688</strain>
    </source>
</reference>
<keyword evidence="1" id="KW-0732">Signal</keyword>
<dbReference type="STRING" id="321267.SHM7688_03674"/>
<protein>
    <submittedName>
        <fullName evidence="2">Uncharacterized protein</fullName>
    </submittedName>
</protein>
<proteinExistence type="predicted"/>
<evidence type="ECO:0000313" key="3">
    <source>
        <dbReference type="Proteomes" id="UP000054823"/>
    </source>
</evidence>
<dbReference type="EMBL" id="CYPW01000040">
    <property type="protein sequence ID" value="CUH54204.1"/>
    <property type="molecule type" value="Genomic_DNA"/>
</dbReference>
<feature type="chain" id="PRO_5006015569" evidence="1">
    <location>
        <begin position="25"/>
        <end position="166"/>
    </location>
</feature>
<feature type="signal peptide" evidence="1">
    <location>
        <begin position="1"/>
        <end position="24"/>
    </location>
</feature>